<reference evidence="10" key="1">
    <citation type="submission" date="2022-10" db="EMBL/GenBank/DDBJ databases">
        <title>Description of Fervidibacillus gen. nov. in the family Fervidibacillaceae fam. nov. with two species, Fervidibacillus albus sp. nov., and Fervidibacillus halotolerans sp. nov., isolated from tidal flat sediments.</title>
        <authorList>
            <person name="Kwon K.K."/>
            <person name="Yang S.-H."/>
        </authorList>
    </citation>
    <scope>NUCLEOTIDE SEQUENCE</scope>
    <source>
        <strain evidence="10">JCM 19140</strain>
    </source>
</reference>
<dbReference type="Gene3D" id="3.90.1150.10">
    <property type="entry name" value="Aspartate Aminotransferase, domain 1"/>
    <property type="match status" value="1"/>
</dbReference>
<evidence type="ECO:0000259" key="9">
    <source>
        <dbReference type="Pfam" id="PF00266"/>
    </source>
</evidence>
<keyword evidence="6" id="KW-0411">Iron-sulfur</keyword>
<dbReference type="Proteomes" id="UP001209318">
    <property type="component" value="Unassembled WGS sequence"/>
</dbReference>
<protein>
    <submittedName>
        <fullName evidence="10">Cysteine desulfurase</fullName>
    </submittedName>
</protein>
<feature type="domain" description="Aminotransferase class V" evidence="9">
    <location>
        <begin position="2"/>
        <end position="361"/>
    </location>
</feature>
<keyword evidence="5" id="KW-0408">Iron</keyword>
<dbReference type="InterPro" id="IPR015422">
    <property type="entry name" value="PyrdxlP-dep_Trfase_small"/>
</dbReference>
<dbReference type="NCBIfam" id="NF002806">
    <property type="entry name" value="PRK02948.1"/>
    <property type="match status" value="1"/>
</dbReference>
<evidence type="ECO:0000256" key="7">
    <source>
        <dbReference type="RuleBase" id="RU004504"/>
    </source>
</evidence>
<evidence type="ECO:0000256" key="3">
    <source>
        <dbReference type="ARBA" id="ARBA00022723"/>
    </source>
</evidence>
<dbReference type="EMBL" id="JAOUSF010000003">
    <property type="protein sequence ID" value="MCU9614219.1"/>
    <property type="molecule type" value="Genomic_DNA"/>
</dbReference>
<dbReference type="GO" id="GO:0051536">
    <property type="term" value="F:iron-sulfur cluster binding"/>
    <property type="evidence" value="ECO:0007669"/>
    <property type="project" value="UniProtKB-KW"/>
</dbReference>
<dbReference type="SUPFAM" id="SSF53383">
    <property type="entry name" value="PLP-dependent transferases"/>
    <property type="match status" value="1"/>
</dbReference>
<dbReference type="Gene3D" id="3.40.640.10">
    <property type="entry name" value="Type I PLP-dependent aspartate aminotransferase-like (Major domain)"/>
    <property type="match status" value="1"/>
</dbReference>
<dbReference type="GO" id="GO:0046872">
    <property type="term" value="F:metal ion binding"/>
    <property type="evidence" value="ECO:0007669"/>
    <property type="project" value="UniProtKB-KW"/>
</dbReference>
<evidence type="ECO:0000313" key="10">
    <source>
        <dbReference type="EMBL" id="MCU9614219.1"/>
    </source>
</evidence>
<dbReference type="Pfam" id="PF00266">
    <property type="entry name" value="Aminotran_5"/>
    <property type="match status" value="1"/>
</dbReference>
<dbReference type="FunFam" id="3.40.640.10:FF:000084">
    <property type="entry name" value="IscS-like cysteine desulfurase"/>
    <property type="match status" value="1"/>
</dbReference>
<dbReference type="PROSITE" id="PS00595">
    <property type="entry name" value="AA_TRANSFER_CLASS_5"/>
    <property type="match status" value="1"/>
</dbReference>
<dbReference type="PANTHER" id="PTHR11601">
    <property type="entry name" value="CYSTEINE DESULFURYLASE FAMILY MEMBER"/>
    <property type="match status" value="1"/>
</dbReference>
<dbReference type="GO" id="GO:0031071">
    <property type="term" value="F:cysteine desulfurase activity"/>
    <property type="evidence" value="ECO:0007669"/>
    <property type="project" value="UniProtKB-ARBA"/>
</dbReference>
<organism evidence="10 11">
    <name type="scientific">Perspicuibacillus lycopersici</name>
    <dbReference type="NCBI Taxonomy" id="1325689"/>
    <lineage>
        <taxon>Bacteria</taxon>
        <taxon>Bacillati</taxon>
        <taxon>Bacillota</taxon>
        <taxon>Bacilli</taxon>
        <taxon>Bacillales</taxon>
        <taxon>Bacillaceae</taxon>
        <taxon>Perspicuibacillus</taxon>
    </lineage>
</organism>
<name>A0AAE3IWK7_9BACI</name>
<feature type="coiled-coil region" evidence="8">
    <location>
        <begin position="246"/>
        <end position="273"/>
    </location>
</feature>
<dbReference type="Gene3D" id="1.10.260.50">
    <property type="match status" value="1"/>
</dbReference>
<keyword evidence="3" id="KW-0479">Metal-binding</keyword>
<dbReference type="InterPro" id="IPR020578">
    <property type="entry name" value="Aminotrans_V_PyrdxlP_BS"/>
</dbReference>
<dbReference type="InterPro" id="IPR015424">
    <property type="entry name" value="PyrdxlP-dep_Trfase"/>
</dbReference>
<evidence type="ECO:0000256" key="1">
    <source>
        <dbReference type="ARBA" id="ARBA00001933"/>
    </source>
</evidence>
<accession>A0AAE3IWK7</accession>
<sequence length="381" mass="42002">MIYFDNSATTKPKKEVVDTFTKVATEYYGNPSSIHSIGLQAEKLLMQSRKQIATLLGVKDHEIIFTSGGTEGNNMVLKGVASQFQGRGKHIITSAIEHPSVSNACEQLKRDGFEITYLPVDKNGRIHVEDVKKAIRPDTILVSVMHINNEVGTIQPIEEIGKLLANYPRILFHVDHVQGAGKIPLAFHDIPIDFATLSSHKFHGLKGTGAIYIRDGVKLDPLLAGGNQERNIRSGTENVAGIVAMAKALRISMEKLDEKVANMQKIIAYLRNELALIDDVEIHTPIEYTAPHILNFSVLGYKAEVLVHAIANHEVYVSTTSACSSKRNEPCKTLLAMGVDEEHASSSIRISLSFDNTMQEAKEAVEAIKTSIEKLKLAMRR</sequence>
<comment type="cofactor">
    <cofactor evidence="1 7">
        <name>pyridoxal 5'-phosphate</name>
        <dbReference type="ChEBI" id="CHEBI:597326"/>
    </cofactor>
</comment>
<comment type="caution">
    <text evidence="10">The sequence shown here is derived from an EMBL/GenBank/DDBJ whole genome shotgun (WGS) entry which is preliminary data.</text>
</comment>
<evidence type="ECO:0000256" key="8">
    <source>
        <dbReference type="SAM" id="Coils"/>
    </source>
</evidence>
<evidence type="ECO:0000256" key="6">
    <source>
        <dbReference type="ARBA" id="ARBA00023014"/>
    </source>
</evidence>
<dbReference type="PIRSF" id="PIRSF005572">
    <property type="entry name" value="NifS"/>
    <property type="match status" value="1"/>
</dbReference>
<evidence type="ECO:0000256" key="5">
    <source>
        <dbReference type="ARBA" id="ARBA00023004"/>
    </source>
</evidence>
<keyword evidence="4" id="KW-0663">Pyridoxal phosphate</keyword>
<evidence type="ECO:0000256" key="4">
    <source>
        <dbReference type="ARBA" id="ARBA00022898"/>
    </source>
</evidence>
<dbReference type="InterPro" id="IPR016454">
    <property type="entry name" value="Cysteine_dSase"/>
</dbReference>
<gene>
    <name evidence="10" type="ORF">OEV98_11665</name>
</gene>
<dbReference type="AlphaFoldDB" id="A0AAE3IWK7"/>
<keyword evidence="11" id="KW-1185">Reference proteome</keyword>
<dbReference type="InterPro" id="IPR015421">
    <property type="entry name" value="PyrdxlP-dep_Trfase_major"/>
</dbReference>
<dbReference type="InterPro" id="IPR000192">
    <property type="entry name" value="Aminotrans_V_dom"/>
</dbReference>
<evidence type="ECO:0000313" key="11">
    <source>
        <dbReference type="Proteomes" id="UP001209318"/>
    </source>
</evidence>
<keyword evidence="8" id="KW-0175">Coiled coil</keyword>
<proteinExistence type="inferred from homology"/>
<comment type="similarity">
    <text evidence="2">Belongs to the class-V pyridoxal-phosphate-dependent aminotransferase family. NifS/IscS subfamily.</text>
</comment>
<evidence type="ECO:0000256" key="2">
    <source>
        <dbReference type="ARBA" id="ARBA00006490"/>
    </source>
</evidence>
<dbReference type="RefSeq" id="WP_263073459.1">
    <property type="nucleotide sequence ID" value="NZ_JAOUSF010000003.1"/>
</dbReference>
<dbReference type="PANTHER" id="PTHR11601:SF50">
    <property type="entry name" value="CYSTEINE DESULFURASE ISCS 2-RELATED"/>
    <property type="match status" value="1"/>
</dbReference>